<reference evidence="2" key="1">
    <citation type="submission" date="2018-05" db="EMBL/GenBank/DDBJ databases">
        <title>Draft genome sequence of Stemphylium lycopersici strain CIDEFI 213.</title>
        <authorList>
            <person name="Medina R."/>
            <person name="Franco M.E.E."/>
            <person name="Lucentini C.G."/>
            <person name="Saparrat M.C.N."/>
            <person name="Balatti P.A."/>
        </authorList>
    </citation>
    <scope>NUCLEOTIDE SEQUENCE [LARGE SCALE GENOMIC DNA]</scope>
    <source>
        <strain evidence="2">CIDEFI 213</strain>
    </source>
</reference>
<evidence type="ECO:0000313" key="1">
    <source>
        <dbReference type="EMBL" id="RAR14746.1"/>
    </source>
</evidence>
<evidence type="ECO:0008006" key="3">
    <source>
        <dbReference type="Google" id="ProtNLM"/>
    </source>
</evidence>
<name>A0A364NBV4_STELY</name>
<sequence length="116" mass="12756">MAISLARFIVYNMDYDVADADGNLWCTAEMCTAVIVVSLPFLKSLIIKSQSPATTGRSNSGYVQAGSNRLALSAGDTYTSNIQAGRAEDEMELTFLDRKNTRWKRQCDGENGLDSY</sequence>
<evidence type="ECO:0000313" key="2">
    <source>
        <dbReference type="Proteomes" id="UP000249619"/>
    </source>
</evidence>
<keyword evidence="2" id="KW-1185">Reference proteome</keyword>
<dbReference type="EMBL" id="QGDH01000019">
    <property type="protein sequence ID" value="RAR14746.1"/>
    <property type="molecule type" value="Genomic_DNA"/>
</dbReference>
<comment type="caution">
    <text evidence="1">The sequence shown here is derived from an EMBL/GenBank/DDBJ whole genome shotgun (WGS) entry which is preliminary data.</text>
</comment>
<proteinExistence type="predicted"/>
<dbReference type="AlphaFoldDB" id="A0A364NBV4"/>
<protein>
    <recommendedName>
        <fullName evidence="3">Integral membrane protein</fullName>
    </recommendedName>
</protein>
<organism evidence="1 2">
    <name type="scientific">Stemphylium lycopersici</name>
    <name type="common">Tomato gray leaf spot disease fungus</name>
    <name type="synonym">Thyrospora lycopersici</name>
    <dbReference type="NCBI Taxonomy" id="183478"/>
    <lineage>
        <taxon>Eukaryota</taxon>
        <taxon>Fungi</taxon>
        <taxon>Dikarya</taxon>
        <taxon>Ascomycota</taxon>
        <taxon>Pezizomycotina</taxon>
        <taxon>Dothideomycetes</taxon>
        <taxon>Pleosporomycetidae</taxon>
        <taxon>Pleosporales</taxon>
        <taxon>Pleosporineae</taxon>
        <taxon>Pleosporaceae</taxon>
        <taxon>Stemphylium</taxon>
    </lineage>
</organism>
<dbReference type="STRING" id="183478.A0A364NBV4"/>
<dbReference type="Proteomes" id="UP000249619">
    <property type="component" value="Unassembled WGS sequence"/>
</dbReference>
<dbReference type="OrthoDB" id="444631at2759"/>
<gene>
    <name evidence="1" type="ORF">DDE83_001969</name>
</gene>
<accession>A0A364NBV4</accession>